<dbReference type="Pfam" id="PF07506">
    <property type="entry name" value="RepB"/>
    <property type="match status" value="1"/>
</dbReference>
<feature type="domain" description="ParB-like N-terminal" evidence="1">
    <location>
        <begin position="19"/>
        <end position="109"/>
    </location>
</feature>
<dbReference type="Gene3D" id="3.90.1530.10">
    <property type="entry name" value="Conserved hypothetical protein from pyrococcus furiosus pfu- 392566-001, ParB domain"/>
    <property type="match status" value="1"/>
</dbReference>
<evidence type="ECO:0000259" key="1">
    <source>
        <dbReference type="SMART" id="SM00470"/>
    </source>
</evidence>
<comment type="caution">
    <text evidence="2">The sequence shown here is derived from an EMBL/GenBank/DDBJ whole genome shotgun (WGS) entry which is preliminary data.</text>
</comment>
<dbReference type="OrthoDB" id="7632576at2"/>
<name>A0A2W7HW54_9PROT</name>
<dbReference type="EMBL" id="QKYU01000034">
    <property type="protein sequence ID" value="PZW38734.1"/>
    <property type="molecule type" value="Genomic_DNA"/>
</dbReference>
<dbReference type="InterPro" id="IPR003115">
    <property type="entry name" value="ParB_N"/>
</dbReference>
<dbReference type="SUPFAM" id="SSF110849">
    <property type="entry name" value="ParB/Sulfiredoxin"/>
    <property type="match status" value="1"/>
</dbReference>
<dbReference type="Proteomes" id="UP000249688">
    <property type="component" value="Unassembled WGS sequence"/>
</dbReference>
<evidence type="ECO:0000313" key="3">
    <source>
        <dbReference type="Proteomes" id="UP000249688"/>
    </source>
</evidence>
<dbReference type="SMART" id="SM00470">
    <property type="entry name" value="ParB"/>
    <property type="match status" value="1"/>
</dbReference>
<gene>
    <name evidence="2" type="ORF">C8P66_13428</name>
</gene>
<organism evidence="2 3">
    <name type="scientific">Humitalea rosea</name>
    <dbReference type="NCBI Taxonomy" id="990373"/>
    <lineage>
        <taxon>Bacteria</taxon>
        <taxon>Pseudomonadati</taxon>
        <taxon>Pseudomonadota</taxon>
        <taxon>Alphaproteobacteria</taxon>
        <taxon>Acetobacterales</taxon>
        <taxon>Roseomonadaceae</taxon>
        <taxon>Humitalea</taxon>
    </lineage>
</organism>
<accession>A0A2W7HW54</accession>
<dbReference type="Pfam" id="PF02195">
    <property type="entry name" value="ParB_N"/>
    <property type="match status" value="1"/>
</dbReference>
<sequence length="299" mass="33645">MADDRNAGPIRAAFESAGIRIPIANIEMLRSVPAKVRRSSKYARITASIREVGVIEPPVVARHPSKPGRYLLLDGHLRVAVLEERGDLDVVCLIATDDEAFTYNKRINRLAIVQEHRMILKAIEDRVPEERIARALNIDISTLRHKKKLLHGVCPEAVEILKDKAVSQHIFAVLKKMVPMRQIEAVELMVAMDRYTESYARALLAATPQTQLIPDAKPKQVKGLSHEQMALMERESGQLNREMKVAEQSYGADHLHLVLARGYLARLLGNARVVRYLAQQRPEFLAEFQKIAEMDSVAA</sequence>
<dbReference type="InterPro" id="IPR036086">
    <property type="entry name" value="ParB/Sulfiredoxin_sf"/>
</dbReference>
<dbReference type="SUPFAM" id="SSF109709">
    <property type="entry name" value="KorB DNA-binding domain-like"/>
    <property type="match status" value="1"/>
</dbReference>
<evidence type="ECO:0000313" key="2">
    <source>
        <dbReference type="EMBL" id="PZW38734.1"/>
    </source>
</evidence>
<protein>
    <submittedName>
        <fullName evidence="2">ParB-like chromosome segregation protein Spo0J</fullName>
    </submittedName>
</protein>
<dbReference type="AlphaFoldDB" id="A0A2W7HW54"/>
<proteinExistence type="predicted"/>
<reference evidence="2 3" key="1">
    <citation type="submission" date="2018-06" db="EMBL/GenBank/DDBJ databases">
        <title>Genomic Encyclopedia of Archaeal and Bacterial Type Strains, Phase II (KMG-II): from individual species to whole genera.</title>
        <authorList>
            <person name="Goeker M."/>
        </authorList>
    </citation>
    <scope>NUCLEOTIDE SEQUENCE [LARGE SCALE GENOMIC DNA]</scope>
    <source>
        <strain evidence="2 3">DSM 24525</strain>
    </source>
</reference>
<keyword evidence="3" id="KW-1185">Reference proteome</keyword>
<dbReference type="InterPro" id="IPR011111">
    <property type="entry name" value="Plasmid_RepB"/>
</dbReference>
<dbReference type="RefSeq" id="WP_111400286.1">
    <property type="nucleotide sequence ID" value="NZ_QKYU01000034.1"/>
</dbReference>